<sequence length="249" mass="27205">MKPVIGICSDLIQTKKSNQPHLVLDSGYADGINAAGGLPLIIPPFTRDEILEEYVGRLDGLLLTGGADLNPRKLGKKPHPSVKTMHMRREESDRILCHLAIDRKIPTLCVGVGMQLMNVMFGGSIYTHLPEDMPRGMPHCDPIEGSLRHGVFVTPRTRLEDIYGEGEIRVNSSHHQGIRTLGKGLRSGALAPDGLIESIECTDPDWFMVGVQWHPESDTASALDRQLFEGFVEAAAESIAEPTILPMAA</sequence>
<dbReference type="InterPro" id="IPR011697">
    <property type="entry name" value="Peptidase_C26"/>
</dbReference>
<dbReference type="KEGG" id="knv:Pan216_52660"/>
<dbReference type="GO" id="GO:0033969">
    <property type="term" value="F:gamma-glutamyl-gamma-aminobutyrate hydrolase activity"/>
    <property type="evidence" value="ECO:0007669"/>
    <property type="project" value="TreeGrafter"/>
</dbReference>
<dbReference type="Gene3D" id="3.40.50.880">
    <property type="match status" value="1"/>
</dbReference>
<dbReference type="RefSeq" id="WP_145262542.1">
    <property type="nucleotide sequence ID" value="NZ_CP036279.1"/>
</dbReference>
<dbReference type="GO" id="GO:0005829">
    <property type="term" value="C:cytosol"/>
    <property type="evidence" value="ECO:0007669"/>
    <property type="project" value="TreeGrafter"/>
</dbReference>
<gene>
    <name evidence="1" type="ORF">Pan216_52660</name>
</gene>
<dbReference type="Pfam" id="PF07722">
    <property type="entry name" value="Peptidase_C26"/>
    <property type="match status" value="1"/>
</dbReference>
<dbReference type="EC" id="2.4.2.-" evidence="1"/>
<dbReference type="PANTHER" id="PTHR43235:SF1">
    <property type="entry name" value="GLUTAMINE AMIDOTRANSFERASE PB2B2.05-RELATED"/>
    <property type="match status" value="1"/>
</dbReference>
<protein>
    <submittedName>
        <fullName evidence="1">Glutamine amidotransferase</fullName>
        <ecNumber evidence="1">2.4.2.-</ecNumber>
    </submittedName>
</protein>
<evidence type="ECO:0000313" key="2">
    <source>
        <dbReference type="Proteomes" id="UP000317093"/>
    </source>
</evidence>
<name>A0A518BBK2_9BACT</name>
<dbReference type="PROSITE" id="PS51273">
    <property type="entry name" value="GATASE_TYPE_1"/>
    <property type="match status" value="1"/>
</dbReference>
<dbReference type="SUPFAM" id="SSF52317">
    <property type="entry name" value="Class I glutamine amidotransferase-like"/>
    <property type="match status" value="1"/>
</dbReference>
<dbReference type="GO" id="GO:0006598">
    <property type="term" value="P:polyamine catabolic process"/>
    <property type="evidence" value="ECO:0007669"/>
    <property type="project" value="TreeGrafter"/>
</dbReference>
<organism evidence="1 2">
    <name type="scientific">Kolteria novifilia</name>
    <dbReference type="NCBI Taxonomy" id="2527975"/>
    <lineage>
        <taxon>Bacteria</taxon>
        <taxon>Pseudomonadati</taxon>
        <taxon>Planctomycetota</taxon>
        <taxon>Planctomycetia</taxon>
        <taxon>Kolteriales</taxon>
        <taxon>Kolteriaceae</taxon>
        <taxon>Kolteria</taxon>
    </lineage>
</organism>
<dbReference type="InterPro" id="IPR029062">
    <property type="entry name" value="Class_I_gatase-like"/>
</dbReference>
<dbReference type="Proteomes" id="UP000317093">
    <property type="component" value="Chromosome"/>
</dbReference>
<keyword evidence="1" id="KW-0328">Glycosyltransferase</keyword>
<keyword evidence="2" id="KW-1185">Reference proteome</keyword>
<dbReference type="PANTHER" id="PTHR43235">
    <property type="entry name" value="GLUTAMINE AMIDOTRANSFERASE PB2B2.05-RELATED"/>
    <property type="match status" value="1"/>
</dbReference>
<dbReference type="GO" id="GO:0016757">
    <property type="term" value="F:glycosyltransferase activity"/>
    <property type="evidence" value="ECO:0007669"/>
    <property type="project" value="UniProtKB-KW"/>
</dbReference>
<keyword evidence="1" id="KW-0808">Transferase</keyword>
<dbReference type="EMBL" id="CP036279">
    <property type="protein sequence ID" value="QDU64376.1"/>
    <property type="molecule type" value="Genomic_DNA"/>
</dbReference>
<evidence type="ECO:0000313" key="1">
    <source>
        <dbReference type="EMBL" id="QDU64376.1"/>
    </source>
</evidence>
<dbReference type="InterPro" id="IPR044668">
    <property type="entry name" value="PuuD-like"/>
</dbReference>
<dbReference type="CDD" id="cd01745">
    <property type="entry name" value="GATase1_2"/>
    <property type="match status" value="1"/>
</dbReference>
<reference evidence="1 2" key="1">
    <citation type="submission" date="2019-02" db="EMBL/GenBank/DDBJ databases">
        <title>Deep-cultivation of Planctomycetes and their phenomic and genomic characterization uncovers novel biology.</title>
        <authorList>
            <person name="Wiegand S."/>
            <person name="Jogler M."/>
            <person name="Boedeker C."/>
            <person name="Pinto D."/>
            <person name="Vollmers J."/>
            <person name="Rivas-Marin E."/>
            <person name="Kohn T."/>
            <person name="Peeters S.H."/>
            <person name="Heuer A."/>
            <person name="Rast P."/>
            <person name="Oberbeckmann S."/>
            <person name="Bunk B."/>
            <person name="Jeske O."/>
            <person name="Meyerdierks A."/>
            <person name="Storesund J.E."/>
            <person name="Kallscheuer N."/>
            <person name="Luecker S."/>
            <person name="Lage O.M."/>
            <person name="Pohl T."/>
            <person name="Merkel B.J."/>
            <person name="Hornburger P."/>
            <person name="Mueller R.-W."/>
            <person name="Bruemmer F."/>
            <person name="Labrenz M."/>
            <person name="Spormann A.M."/>
            <person name="Op den Camp H."/>
            <person name="Overmann J."/>
            <person name="Amann R."/>
            <person name="Jetten M.S.M."/>
            <person name="Mascher T."/>
            <person name="Medema M.H."/>
            <person name="Devos D.P."/>
            <person name="Kaster A.-K."/>
            <person name="Ovreas L."/>
            <person name="Rohde M."/>
            <person name="Galperin M.Y."/>
            <person name="Jogler C."/>
        </authorList>
    </citation>
    <scope>NUCLEOTIDE SEQUENCE [LARGE SCALE GENOMIC DNA]</scope>
    <source>
        <strain evidence="1 2">Pan216</strain>
    </source>
</reference>
<accession>A0A518BBK2</accession>
<dbReference type="AlphaFoldDB" id="A0A518BBK2"/>
<dbReference type="OrthoDB" id="9813383at2"/>
<proteinExistence type="predicted"/>
<keyword evidence="1" id="KW-0315">Glutamine amidotransferase</keyword>